<accession>A0ABQ1HYE1</accession>
<evidence type="ECO:0000256" key="7">
    <source>
        <dbReference type="ARBA" id="ARBA00023033"/>
    </source>
</evidence>
<protein>
    <submittedName>
        <fullName evidence="9">2-octaprenyl-3-methyl-6-methoxy-1,4-benzoquinol hydroxylase</fullName>
    </submittedName>
</protein>
<evidence type="ECO:0000259" key="8">
    <source>
        <dbReference type="Pfam" id="PF01494"/>
    </source>
</evidence>
<dbReference type="Gene3D" id="3.50.50.60">
    <property type="entry name" value="FAD/NAD(P)-binding domain"/>
    <property type="match status" value="2"/>
</dbReference>
<evidence type="ECO:0000256" key="6">
    <source>
        <dbReference type="ARBA" id="ARBA00023002"/>
    </source>
</evidence>
<dbReference type="InterPro" id="IPR051205">
    <property type="entry name" value="UbiH/COQ6_monooxygenase"/>
</dbReference>
<dbReference type="InterPro" id="IPR036188">
    <property type="entry name" value="FAD/NAD-bd_sf"/>
</dbReference>
<dbReference type="PANTHER" id="PTHR43876:SF10">
    <property type="entry name" value="3-DEMETHOXYUBIQUINOL 3-HYDROXYLASE"/>
    <property type="match status" value="1"/>
</dbReference>
<keyword evidence="6" id="KW-0560">Oxidoreductase</keyword>
<keyword evidence="5" id="KW-0274">FAD</keyword>
<sequence length="385" mass="42781">MEKFDVVVIGGGMIGAACAQGLALQGRSVLMLESQQPAAYDASQPIDLRVSAISQSSVNLLTDLQAWPAIEAMRLCPYRQLQVWEDPQDKLIFDAAQLDLPQLGFMVENRLIQLGLWQANQQAGVVRRIVSQTQLLKNDAQGVQLQLDEQQIEARLMVVADGANSSMRQQLGLGISAWDYRQDCFAINVKLDAPQQTTTWQQFYPTGPRALLPLAGQHAALIWYDSKATIRALKQLNPVQLKQRIVAEFPVLPGDFDILSSASFPLTRRHVNRYLKHSAVVIGDAAHTINPLAGQGVNLGYRDVKCLLEQLEACDFERLDQALRRFEVRRKPDNLAMQTGMDVFYLLFSNSFAPLAGLRKLAIKALASSGPVKDWTLKYALGELQ</sequence>
<gene>
    <name evidence="9" type="ORF">GCM10007414_08530</name>
</gene>
<dbReference type="InterPro" id="IPR002938">
    <property type="entry name" value="FAD-bd"/>
</dbReference>
<evidence type="ECO:0000256" key="4">
    <source>
        <dbReference type="ARBA" id="ARBA00022630"/>
    </source>
</evidence>
<evidence type="ECO:0000256" key="1">
    <source>
        <dbReference type="ARBA" id="ARBA00001974"/>
    </source>
</evidence>
<keyword evidence="10" id="KW-1185">Reference proteome</keyword>
<dbReference type="InterPro" id="IPR010971">
    <property type="entry name" value="UbiH/COQ6"/>
</dbReference>
<comment type="pathway">
    <text evidence="2">Cofactor biosynthesis; ubiquinone biosynthesis.</text>
</comment>
<evidence type="ECO:0000256" key="2">
    <source>
        <dbReference type="ARBA" id="ARBA00004749"/>
    </source>
</evidence>
<dbReference type="EMBL" id="BMDY01000004">
    <property type="protein sequence ID" value="GGA97872.1"/>
    <property type="molecule type" value="Genomic_DNA"/>
</dbReference>
<dbReference type="PANTHER" id="PTHR43876">
    <property type="entry name" value="UBIQUINONE BIOSYNTHESIS MONOOXYGENASE COQ6, MITOCHONDRIAL"/>
    <property type="match status" value="1"/>
</dbReference>
<dbReference type="SUPFAM" id="SSF51905">
    <property type="entry name" value="FAD/NAD(P)-binding domain"/>
    <property type="match status" value="1"/>
</dbReference>
<evidence type="ECO:0000256" key="5">
    <source>
        <dbReference type="ARBA" id="ARBA00022827"/>
    </source>
</evidence>
<dbReference type="Proteomes" id="UP000651977">
    <property type="component" value="Unassembled WGS sequence"/>
</dbReference>
<comment type="cofactor">
    <cofactor evidence="1">
        <name>FAD</name>
        <dbReference type="ChEBI" id="CHEBI:57692"/>
    </cofactor>
</comment>
<comment type="similarity">
    <text evidence="3">Belongs to the UbiH/COQ6 family.</text>
</comment>
<name>A0ABQ1HYE1_9ALTE</name>
<dbReference type="NCBIfam" id="TIGR01988">
    <property type="entry name" value="Ubi-OHases"/>
    <property type="match status" value="1"/>
</dbReference>
<evidence type="ECO:0000313" key="9">
    <source>
        <dbReference type="EMBL" id="GGA97872.1"/>
    </source>
</evidence>
<dbReference type="PRINTS" id="PR00420">
    <property type="entry name" value="RNGMNOXGNASE"/>
</dbReference>
<dbReference type="RefSeq" id="WP_055732284.1">
    <property type="nucleotide sequence ID" value="NZ_BMDY01000004.1"/>
</dbReference>
<comment type="caution">
    <text evidence="9">The sequence shown here is derived from an EMBL/GenBank/DDBJ whole genome shotgun (WGS) entry which is preliminary data.</text>
</comment>
<proteinExistence type="inferred from homology"/>
<evidence type="ECO:0000313" key="10">
    <source>
        <dbReference type="Proteomes" id="UP000651977"/>
    </source>
</evidence>
<keyword evidence="4" id="KW-0285">Flavoprotein</keyword>
<evidence type="ECO:0000256" key="3">
    <source>
        <dbReference type="ARBA" id="ARBA00005349"/>
    </source>
</evidence>
<keyword evidence="7" id="KW-0503">Monooxygenase</keyword>
<dbReference type="Pfam" id="PF01494">
    <property type="entry name" value="FAD_binding_3"/>
    <property type="match status" value="1"/>
</dbReference>
<organism evidence="9 10">
    <name type="scientific">Agarivorans gilvus</name>
    <dbReference type="NCBI Taxonomy" id="680279"/>
    <lineage>
        <taxon>Bacteria</taxon>
        <taxon>Pseudomonadati</taxon>
        <taxon>Pseudomonadota</taxon>
        <taxon>Gammaproteobacteria</taxon>
        <taxon>Alteromonadales</taxon>
        <taxon>Alteromonadaceae</taxon>
        <taxon>Agarivorans</taxon>
    </lineage>
</organism>
<dbReference type="PROSITE" id="PS51257">
    <property type="entry name" value="PROKAR_LIPOPROTEIN"/>
    <property type="match status" value="1"/>
</dbReference>
<feature type="domain" description="FAD-binding" evidence="8">
    <location>
        <begin position="4"/>
        <end position="314"/>
    </location>
</feature>
<reference evidence="10" key="1">
    <citation type="journal article" date="2019" name="Int. J. Syst. Evol. Microbiol.">
        <title>The Global Catalogue of Microorganisms (GCM) 10K type strain sequencing project: providing services to taxonomists for standard genome sequencing and annotation.</title>
        <authorList>
            <consortium name="The Broad Institute Genomics Platform"/>
            <consortium name="The Broad Institute Genome Sequencing Center for Infectious Disease"/>
            <person name="Wu L."/>
            <person name="Ma J."/>
        </authorList>
    </citation>
    <scope>NUCLEOTIDE SEQUENCE [LARGE SCALE GENOMIC DNA]</scope>
    <source>
        <strain evidence="10">CGMCC 1.10131</strain>
    </source>
</reference>